<dbReference type="AlphaFoldDB" id="A0AA88E9Z3"/>
<dbReference type="InterPro" id="IPR032675">
    <property type="entry name" value="LRR_dom_sf"/>
</dbReference>
<feature type="domain" description="Disease resistance protein winged helix" evidence="3">
    <location>
        <begin position="101"/>
        <end position="167"/>
    </location>
</feature>
<name>A0AA88E9Z3_FICCA</name>
<dbReference type="InterPro" id="IPR044974">
    <property type="entry name" value="Disease_R_plants"/>
</dbReference>
<keyword evidence="2" id="KW-0611">Plant defense</keyword>
<dbReference type="Proteomes" id="UP001187192">
    <property type="component" value="Unassembled WGS sequence"/>
</dbReference>
<dbReference type="Gene3D" id="1.10.10.10">
    <property type="entry name" value="Winged helix-like DNA-binding domain superfamily/Winged helix DNA-binding domain"/>
    <property type="match status" value="1"/>
</dbReference>
<evidence type="ECO:0000256" key="2">
    <source>
        <dbReference type="ARBA" id="ARBA00022821"/>
    </source>
</evidence>
<keyword evidence="5" id="KW-1185">Reference proteome</keyword>
<dbReference type="Gene3D" id="3.80.10.10">
    <property type="entry name" value="Ribonuclease Inhibitor"/>
    <property type="match status" value="1"/>
</dbReference>
<dbReference type="PANTHER" id="PTHR23155:SF1192">
    <property type="entry name" value="DISEASE RESISTANCE PROTEIN RFL1-RELATED"/>
    <property type="match status" value="1"/>
</dbReference>
<dbReference type="PANTHER" id="PTHR23155">
    <property type="entry name" value="DISEASE RESISTANCE PROTEIN RP"/>
    <property type="match status" value="1"/>
</dbReference>
<dbReference type="GO" id="GO:0098542">
    <property type="term" value="P:defense response to other organism"/>
    <property type="evidence" value="ECO:0007669"/>
    <property type="project" value="TreeGrafter"/>
</dbReference>
<feature type="non-terminal residue" evidence="4">
    <location>
        <position position="1"/>
    </location>
</feature>
<evidence type="ECO:0000256" key="1">
    <source>
        <dbReference type="ARBA" id="ARBA00022737"/>
    </source>
</evidence>
<evidence type="ECO:0000313" key="5">
    <source>
        <dbReference type="Proteomes" id="UP001187192"/>
    </source>
</evidence>
<dbReference type="SUPFAM" id="SSF52540">
    <property type="entry name" value="P-loop containing nucleoside triphosphate hydrolases"/>
    <property type="match status" value="1"/>
</dbReference>
<dbReference type="EMBL" id="BTGU01018883">
    <property type="protein sequence ID" value="GMN70862.1"/>
    <property type="molecule type" value="Genomic_DNA"/>
</dbReference>
<keyword evidence="1" id="KW-0677">Repeat</keyword>
<dbReference type="InterPro" id="IPR036388">
    <property type="entry name" value="WH-like_DNA-bd_sf"/>
</dbReference>
<dbReference type="FunFam" id="1.10.10.10:FF:000322">
    <property type="entry name" value="Probable disease resistance protein At1g63360"/>
    <property type="match status" value="1"/>
</dbReference>
<sequence length="289" mass="32664">MLLEKKLEIVGEEAFNAHPEIPSLAEVVAKECGGLPLALVTIGRAMACKRTPQEWNYAIQMLKNSASEFSGMGDEVLPLLKFSYDNLASEKIRSCFLYCALFPEDASIQRDNLIHLWMGEGFLDEYADISGAIDQGYDIIGSLLYACLLEEYGILHLKMHDVIRDMALWIVCGCGTTTNNGFLVQTNAQLSELPSVEKWNEFYMISLMRNHIESLSETPMCPNLLTLFLTRNRLCQIPDNFFEFMPKLRVLDLSQNFSLTHFPVGVSKLATLEHLDLSQSEVKELPREL</sequence>
<dbReference type="GO" id="GO:0043531">
    <property type="term" value="F:ADP binding"/>
    <property type="evidence" value="ECO:0007669"/>
    <property type="project" value="InterPro"/>
</dbReference>
<dbReference type="SUPFAM" id="SSF52058">
    <property type="entry name" value="L domain-like"/>
    <property type="match status" value="1"/>
</dbReference>
<evidence type="ECO:0000259" key="3">
    <source>
        <dbReference type="Pfam" id="PF23559"/>
    </source>
</evidence>
<evidence type="ECO:0000313" key="4">
    <source>
        <dbReference type="EMBL" id="GMN70862.1"/>
    </source>
</evidence>
<organism evidence="4 5">
    <name type="scientific">Ficus carica</name>
    <name type="common">Common fig</name>
    <dbReference type="NCBI Taxonomy" id="3494"/>
    <lineage>
        <taxon>Eukaryota</taxon>
        <taxon>Viridiplantae</taxon>
        <taxon>Streptophyta</taxon>
        <taxon>Embryophyta</taxon>
        <taxon>Tracheophyta</taxon>
        <taxon>Spermatophyta</taxon>
        <taxon>Magnoliopsida</taxon>
        <taxon>eudicotyledons</taxon>
        <taxon>Gunneridae</taxon>
        <taxon>Pentapetalae</taxon>
        <taxon>rosids</taxon>
        <taxon>fabids</taxon>
        <taxon>Rosales</taxon>
        <taxon>Moraceae</taxon>
        <taxon>Ficeae</taxon>
        <taxon>Ficus</taxon>
    </lineage>
</organism>
<gene>
    <name evidence="4" type="ORF">TIFTF001_055889</name>
</gene>
<dbReference type="FunFam" id="1.10.8.430:FF:000003">
    <property type="entry name" value="Probable disease resistance protein At5g66910"/>
    <property type="match status" value="1"/>
</dbReference>
<dbReference type="Pfam" id="PF23559">
    <property type="entry name" value="WHD_DRP"/>
    <property type="match status" value="1"/>
</dbReference>
<dbReference type="InterPro" id="IPR042197">
    <property type="entry name" value="Apaf_helical"/>
</dbReference>
<dbReference type="Gene3D" id="1.10.8.430">
    <property type="entry name" value="Helical domain of apoptotic protease-activating factors"/>
    <property type="match status" value="1"/>
</dbReference>
<dbReference type="InterPro" id="IPR058922">
    <property type="entry name" value="WHD_DRP"/>
</dbReference>
<dbReference type="InterPro" id="IPR001611">
    <property type="entry name" value="Leu-rich_rpt"/>
</dbReference>
<protein>
    <recommendedName>
        <fullName evidence="3">Disease resistance protein winged helix domain-containing protein</fullName>
    </recommendedName>
</protein>
<reference evidence="4" key="1">
    <citation type="submission" date="2023-07" db="EMBL/GenBank/DDBJ databases">
        <title>draft genome sequence of fig (Ficus carica).</title>
        <authorList>
            <person name="Takahashi T."/>
            <person name="Nishimura K."/>
        </authorList>
    </citation>
    <scope>NUCLEOTIDE SEQUENCE</scope>
</reference>
<comment type="caution">
    <text evidence="4">The sequence shown here is derived from an EMBL/GenBank/DDBJ whole genome shotgun (WGS) entry which is preliminary data.</text>
</comment>
<dbReference type="Pfam" id="PF13855">
    <property type="entry name" value="LRR_8"/>
    <property type="match status" value="1"/>
</dbReference>
<dbReference type="InterPro" id="IPR027417">
    <property type="entry name" value="P-loop_NTPase"/>
</dbReference>
<accession>A0AA88E9Z3</accession>
<proteinExistence type="predicted"/>